<dbReference type="Pfam" id="PF04397">
    <property type="entry name" value="LytTR"/>
    <property type="match status" value="1"/>
</dbReference>
<evidence type="ECO:0000259" key="3">
    <source>
        <dbReference type="PROSITE" id="PS50930"/>
    </source>
</evidence>
<dbReference type="Pfam" id="PF00072">
    <property type="entry name" value="Response_reg"/>
    <property type="match status" value="1"/>
</dbReference>
<accession>A0ABM5N5B0</accession>
<dbReference type="InterPro" id="IPR001789">
    <property type="entry name" value="Sig_transdc_resp-reg_receiver"/>
</dbReference>
<dbReference type="SUPFAM" id="SSF52172">
    <property type="entry name" value="CheY-like"/>
    <property type="match status" value="1"/>
</dbReference>
<protein>
    <submittedName>
        <fullName evidence="4">Two component transcriptional regulator, LytTR family</fullName>
    </submittedName>
</protein>
<dbReference type="PANTHER" id="PTHR37299">
    <property type="entry name" value="TRANSCRIPTIONAL REGULATOR-RELATED"/>
    <property type="match status" value="1"/>
</dbReference>
<dbReference type="Proteomes" id="UP000002875">
    <property type="component" value="Chromosome"/>
</dbReference>
<dbReference type="RefSeq" id="WP_015030387.1">
    <property type="nucleotide sequence ID" value="NC_018748.1"/>
</dbReference>
<keyword evidence="5" id="KW-1185">Reference proteome</keyword>
<dbReference type="SMART" id="SM00850">
    <property type="entry name" value="LytTR"/>
    <property type="match status" value="1"/>
</dbReference>
<dbReference type="InterPro" id="IPR046947">
    <property type="entry name" value="LytR-like"/>
</dbReference>
<dbReference type="Gene3D" id="3.40.50.2300">
    <property type="match status" value="1"/>
</dbReference>
<keyword evidence="1" id="KW-0597">Phosphoprotein</keyword>
<dbReference type="EMBL" id="CP002961">
    <property type="protein sequence ID" value="AFK04698.1"/>
    <property type="molecule type" value="Genomic_DNA"/>
</dbReference>
<organism evidence="4 5">
    <name type="scientific">Emticicia oligotrophica (strain DSM 17448 / CIP 109782 / MTCC 6937 / GPTSA100-15)</name>
    <dbReference type="NCBI Taxonomy" id="929562"/>
    <lineage>
        <taxon>Bacteria</taxon>
        <taxon>Pseudomonadati</taxon>
        <taxon>Bacteroidota</taxon>
        <taxon>Cytophagia</taxon>
        <taxon>Cytophagales</taxon>
        <taxon>Leadbetterellaceae</taxon>
        <taxon>Emticicia</taxon>
    </lineage>
</organism>
<dbReference type="PANTHER" id="PTHR37299:SF1">
    <property type="entry name" value="STAGE 0 SPORULATION PROTEIN A HOMOLOG"/>
    <property type="match status" value="1"/>
</dbReference>
<feature type="modified residue" description="4-aspartylphosphate" evidence="1">
    <location>
        <position position="55"/>
    </location>
</feature>
<feature type="domain" description="Response regulatory" evidence="2">
    <location>
        <begin position="4"/>
        <end position="115"/>
    </location>
</feature>
<dbReference type="PROSITE" id="PS50930">
    <property type="entry name" value="HTH_LYTTR"/>
    <property type="match status" value="1"/>
</dbReference>
<name>A0ABM5N5B0_EMTOG</name>
<proteinExistence type="predicted"/>
<feature type="domain" description="HTH LytTR-type" evidence="3">
    <location>
        <begin position="144"/>
        <end position="251"/>
    </location>
</feature>
<reference evidence="4 5" key="1">
    <citation type="submission" date="2011-07" db="EMBL/GenBank/DDBJ databases">
        <title>The complete genome of chromosome of Emticicia oligotrophica DSM 17448.</title>
        <authorList>
            <consortium name="US DOE Joint Genome Institute (JGI-PGF)"/>
            <person name="Lucas S."/>
            <person name="Han J."/>
            <person name="Lapidus A."/>
            <person name="Bruce D."/>
            <person name="Goodwin L."/>
            <person name="Pitluck S."/>
            <person name="Peters L."/>
            <person name="Kyrpides N."/>
            <person name="Mavromatis K."/>
            <person name="Ivanova N."/>
            <person name="Ovchinnikova G."/>
            <person name="Teshima H."/>
            <person name="Detter J.C."/>
            <person name="Tapia R."/>
            <person name="Han C."/>
            <person name="Land M."/>
            <person name="Hauser L."/>
            <person name="Markowitz V."/>
            <person name="Cheng J.-F."/>
            <person name="Hugenholtz P."/>
            <person name="Woyke T."/>
            <person name="Wu D."/>
            <person name="Tindall B."/>
            <person name="Pomrenke H."/>
            <person name="Brambilla E."/>
            <person name="Klenk H.-P."/>
            <person name="Eisen J.A."/>
        </authorList>
    </citation>
    <scope>NUCLEOTIDE SEQUENCE [LARGE SCALE GENOMIC DNA]</scope>
    <source>
        <strain evidence="4 5">DSM 17448</strain>
    </source>
</reference>
<evidence type="ECO:0000256" key="1">
    <source>
        <dbReference type="PROSITE-ProRule" id="PRU00169"/>
    </source>
</evidence>
<evidence type="ECO:0000313" key="5">
    <source>
        <dbReference type="Proteomes" id="UP000002875"/>
    </source>
</evidence>
<dbReference type="PROSITE" id="PS50110">
    <property type="entry name" value="RESPONSE_REGULATORY"/>
    <property type="match status" value="1"/>
</dbReference>
<evidence type="ECO:0000259" key="2">
    <source>
        <dbReference type="PROSITE" id="PS50110"/>
    </source>
</evidence>
<dbReference type="InterPro" id="IPR011006">
    <property type="entry name" value="CheY-like_superfamily"/>
</dbReference>
<dbReference type="Gene3D" id="2.40.50.1020">
    <property type="entry name" value="LytTr DNA-binding domain"/>
    <property type="match status" value="1"/>
</dbReference>
<dbReference type="InterPro" id="IPR007492">
    <property type="entry name" value="LytTR_DNA-bd_dom"/>
</dbReference>
<sequence>MMLTCIIIEDEPLARNLMEAYVNKAPHLQLLKSFSSSLAALDFLRENAVDILFSDIQMPEITGITLLKILQKKPLVILTTAYSEYAIEGYELEVFDYLLKPISLERFLKAVEKATIRLTAAQPVLQEKVIQEITVNAESSQSFIFVKDGTKLVKVRLNEILYIEGLKDYVSIHVKERDTPKDAPTKKIVTLQTMKSLEGQLPESQFIRIHNSYIIAFDAIDAIDKEKVQIGKAFLPISDTYRKAFKEFIEKKQVS</sequence>
<dbReference type="SMART" id="SM00448">
    <property type="entry name" value="REC"/>
    <property type="match status" value="1"/>
</dbReference>
<gene>
    <name evidence="4" type="ordered locus">Emtol_3572</name>
</gene>
<evidence type="ECO:0000313" key="4">
    <source>
        <dbReference type="EMBL" id="AFK04698.1"/>
    </source>
</evidence>